<dbReference type="InterPro" id="IPR001036">
    <property type="entry name" value="Acrflvin-R"/>
</dbReference>
<dbReference type="PANTHER" id="PTHR32063:SF33">
    <property type="entry name" value="RND SUPERFAMILY EFFLUX PUMP PERMEASE COMPONENT"/>
    <property type="match status" value="1"/>
</dbReference>
<keyword evidence="4" id="KW-1185">Reference proteome</keyword>
<feature type="region of interest" description="Disordered" evidence="1">
    <location>
        <begin position="291"/>
        <end position="319"/>
    </location>
</feature>
<accession>A1ZNV7</accession>
<dbReference type="AlphaFoldDB" id="A1ZNV7"/>
<keyword evidence="2" id="KW-0812">Transmembrane</keyword>
<feature type="transmembrane region" description="Helical" evidence="2">
    <location>
        <begin position="194"/>
        <end position="213"/>
    </location>
</feature>
<evidence type="ECO:0000313" key="3">
    <source>
        <dbReference type="EMBL" id="EAY27996.1"/>
    </source>
</evidence>
<dbReference type="Proteomes" id="UP000004095">
    <property type="component" value="Unassembled WGS sequence"/>
</dbReference>
<sequence length="319" mass="34501">MGIINWNSIFYTLFNFYNLKDLATFSVKRGVIAINHLDNKKEIKVEADLSNPNYSVTDVIAKVRDEILPPILAKYKSVQVSYEGQSRSSAKTGASIGKAGPPILIIMIALIMFTFRSASQTLAVILLIPFGFVGVAWGHVAHGMAISILSMLGVIALIGVLVNDALVFVSAVNSSLKEGKKYLDAVYEAGLSRFRPILLTSLTTIAGLAPLMLEKSMQAQFLIPMAISLAYGLAIATVITLLLLPVLLVIFNSFNVLVLWLWEGQKPSAEMVEPAVREAIAQGDIINGHGQHTNGQHATNGASSLAPLAQQEENQKEKN</sequence>
<feature type="transmembrane region" description="Helical" evidence="2">
    <location>
        <begin position="233"/>
        <end position="262"/>
    </location>
</feature>
<organism evidence="3 4">
    <name type="scientific">Microscilla marina ATCC 23134</name>
    <dbReference type="NCBI Taxonomy" id="313606"/>
    <lineage>
        <taxon>Bacteria</taxon>
        <taxon>Pseudomonadati</taxon>
        <taxon>Bacteroidota</taxon>
        <taxon>Cytophagia</taxon>
        <taxon>Cytophagales</taxon>
        <taxon>Microscillaceae</taxon>
        <taxon>Microscilla</taxon>
    </lineage>
</organism>
<dbReference type="RefSeq" id="WP_002698675.1">
    <property type="nucleotide sequence ID" value="NZ_AAWS01000019.1"/>
</dbReference>
<feature type="compositionally biased region" description="Polar residues" evidence="1">
    <location>
        <begin position="291"/>
        <end position="303"/>
    </location>
</feature>
<evidence type="ECO:0000313" key="4">
    <source>
        <dbReference type="Proteomes" id="UP000004095"/>
    </source>
</evidence>
<feature type="transmembrane region" description="Helical" evidence="2">
    <location>
        <begin position="99"/>
        <end position="115"/>
    </location>
</feature>
<dbReference type="SUPFAM" id="SSF82866">
    <property type="entry name" value="Multidrug efflux transporter AcrB transmembrane domain"/>
    <property type="match status" value="1"/>
</dbReference>
<dbReference type="Gene3D" id="3.30.70.1440">
    <property type="entry name" value="Multidrug efflux transporter AcrB pore domain"/>
    <property type="match status" value="1"/>
</dbReference>
<dbReference type="GO" id="GO:0042910">
    <property type="term" value="F:xenobiotic transmembrane transporter activity"/>
    <property type="evidence" value="ECO:0007669"/>
    <property type="project" value="TreeGrafter"/>
</dbReference>
<gene>
    <name evidence="3" type="ORF">M23134_02665</name>
</gene>
<keyword evidence="2" id="KW-0472">Membrane</keyword>
<evidence type="ECO:0000256" key="2">
    <source>
        <dbReference type="SAM" id="Phobius"/>
    </source>
</evidence>
<dbReference type="Pfam" id="PF00873">
    <property type="entry name" value="ACR_tran"/>
    <property type="match status" value="1"/>
</dbReference>
<protein>
    <submittedName>
        <fullName evidence="3">RND family efflux transporter</fullName>
    </submittedName>
</protein>
<dbReference type="Gene3D" id="3.30.2090.10">
    <property type="entry name" value="Multidrug efflux transporter AcrB TolC docking domain, DN and DC subdomains"/>
    <property type="match status" value="1"/>
</dbReference>
<dbReference type="PANTHER" id="PTHR32063">
    <property type="match status" value="1"/>
</dbReference>
<dbReference type="GO" id="GO:0005886">
    <property type="term" value="C:plasma membrane"/>
    <property type="evidence" value="ECO:0007669"/>
    <property type="project" value="TreeGrafter"/>
</dbReference>
<dbReference type="OrthoDB" id="9798415at2"/>
<evidence type="ECO:0000256" key="1">
    <source>
        <dbReference type="SAM" id="MobiDB-lite"/>
    </source>
</evidence>
<reference evidence="3 4" key="1">
    <citation type="submission" date="2007-01" db="EMBL/GenBank/DDBJ databases">
        <authorList>
            <person name="Haygood M."/>
            <person name="Podell S."/>
            <person name="Anderson C."/>
            <person name="Hopkinson B."/>
            <person name="Roe K."/>
            <person name="Barbeau K."/>
            <person name="Gaasterland T."/>
            <person name="Ferriera S."/>
            <person name="Johnson J."/>
            <person name="Kravitz S."/>
            <person name="Beeson K."/>
            <person name="Sutton G."/>
            <person name="Rogers Y.-H."/>
            <person name="Friedman R."/>
            <person name="Frazier M."/>
            <person name="Venter J.C."/>
        </authorList>
    </citation>
    <scope>NUCLEOTIDE SEQUENCE [LARGE SCALE GENOMIC DNA]</scope>
    <source>
        <strain evidence="3 4">ATCC 23134</strain>
    </source>
</reference>
<feature type="transmembrane region" description="Helical" evidence="2">
    <location>
        <begin position="146"/>
        <end position="173"/>
    </location>
</feature>
<dbReference type="Gene3D" id="1.20.1640.10">
    <property type="entry name" value="Multidrug efflux transporter AcrB transmembrane domain"/>
    <property type="match status" value="1"/>
</dbReference>
<dbReference type="InterPro" id="IPR027463">
    <property type="entry name" value="AcrB_DN_DC_subdom"/>
</dbReference>
<dbReference type="eggNOG" id="COG0841">
    <property type="taxonomic scope" value="Bacteria"/>
</dbReference>
<dbReference type="EMBL" id="AAWS01000019">
    <property type="protein sequence ID" value="EAY27996.1"/>
    <property type="molecule type" value="Genomic_DNA"/>
</dbReference>
<keyword evidence="2" id="KW-1133">Transmembrane helix</keyword>
<feature type="transmembrane region" description="Helical" evidence="2">
    <location>
        <begin position="122"/>
        <end position="140"/>
    </location>
</feature>
<proteinExistence type="predicted"/>
<comment type="caution">
    <text evidence="3">The sequence shown here is derived from an EMBL/GenBank/DDBJ whole genome shotgun (WGS) entry which is preliminary data.</text>
</comment>
<name>A1ZNV7_MICM2</name>